<gene>
    <name evidence="1" type="ORF">N7494_012591</name>
</gene>
<organism evidence="1 2">
    <name type="scientific">Penicillium frequentans</name>
    <dbReference type="NCBI Taxonomy" id="3151616"/>
    <lineage>
        <taxon>Eukaryota</taxon>
        <taxon>Fungi</taxon>
        <taxon>Dikarya</taxon>
        <taxon>Ascomycota</taxon>
        <taxon>Pezizomycotina</taxon>
        <taxon>Eurotiomycetes</taxon>
        <taxon>Eurotiomycetidae</taxon>
        <taxon>Eurotiales</taxon>
        <taxon>Aspergillaceae</taxon>
        <taxon>Penicillium</taxon>
    </lineage>
</organism>
<sequence>MDWEKWAEKECLDQSENLPNCRDVDLGNLPFLSEGDNFYEWLQVVTDILDFQGLTGLISETRPRPLFSNEKSKNWADLSQAVSIWMQDAILDDAIRLEIADGNESIDFADGFVKNAKKVLRPPQSRADVKKIKNLIKLKPSSFDTSLEYVLAYAEHFSVASEHGIAMAPYAALLTVLVNIKLSGRASDRFIYYQIHGMLQVDSCDNQDLSEWVTLRLFHYYMNQIIKLLMDDHDERLGETFGRI</sequence>
<dbReference type="AlphaFoldDB" id="A0AAD6CM00"/>
<accession>A0AAD6CM00</accession>
<keyword evidence="2" id="KW-1185">Reference proteome</keyword>
<protein>
    <submittedName>
        <fullName evidence="1">Uncharacterized protein</fullName>
    </submittedName>
</protein>
<reference evidence="1 2" key="1">
    <citation type="journal article" date="2023" name="IMA Fungus">
        <title>Comparative genomic study of the Penicillium genus elucidates a diverse pangenome and 15 lateral gene transfer events.</title>
        <authorList>
            <person name="Petersen C."/>
            <person name="Sorensen T."/>
            <person name="Nielsen M.R."/>
            <person name="Sondergaard T.E."/>
            <person name="Sorensen J.L."/>
            <person name="Fitzpatrick D.A."/>
            <person name="Frisvad J.C."/>
            <person name="Nielsen K.L."/>
        </authorList>
    </citation>
    <scope>NUCLEOTIDE SEQUENCE [LARGE SCALE GENOMIC DNA]</scope>
    <source>
        <strain evidence="1 2">IBT 35679</strain>
    </source>
</reference>
<dbReference type="Proteomes" id="UP001220324">
    <property type="component" value="Unassembled WGS sequence"/>
</dbReference>
<dbReference type="EMBL" id="JAQIZZ010000008">
    <property type="protein sequence ID" value="KAJ5525941.1"/>
    <property type="molecule type" value="Genomic_DNA"/>
</dbReference>
<name>A0AAD6CM00_9EURO</name>
<comment type="caution">
    <text evidence="1">The sequence shown here is derived from an EMBL/GenBank/DDBJ whole genome shotgun (WGS) entry which is preliminary data.</text>
</comment>
<evidence type="ECO:0000313" key="2">
    <source>
        <dbReference type="Proteomes" id="UP001220324"/>
    </source>
</evidence>
<proteinExistence type="predicted"/>
<evidence type="ECO:0000313" key="1">
    <source>
        <dbReference type="EMBL" id="KAJ5525941.1"/>
    </source>
</evidence>